<accession>A0ABN3H914</accession>
<dbReference type="InterPro" id="IPR011053">
    <property type="entry name" value="Single_hybrid_motif"/>
</dbReference>
<dbReference type="CDD" id="cd06849">
    <property type="entry name" value="lipoyl_domain"/>
    <property type="match status" value="1"/>
</dbReference>
<dbReference type="Gene3D" id="3.30.559.10">
    <property type="entry name" value="Chloramphenicol acetyltransferase-like domain"/>
    <property type="match status" value="1"/>
</dbReference>
<dbReference type="Gene3D" id="4.10.320.10">
    <property type="entry name" value="E3-binding domain"/>
    <property type="match status" value="1"/>
</dbReference>
<dbReference type="InterPro" id="IPR050743">
    <property type="entry name" value="2-oxoacid_DH_E2_comp"/>
</dbReference>
<dbReference type="SUPFAM" id="SSF52777">
    <property type="entry name" value="CoA-dependent acyltransferases"/>
    <property type="match status" value="1"/>
</dbReference>
<dbReference type="RefSeq" id="WP_425553826.1">
    <property type="nucleotide sequence ID" value="NZ_BAAARV010000074.1"/>
</dbReference>
<evidence type="ECO:0000256" key="4">
    <source>
        <dbReference type="ARBA" id="ARBA00022823"/>
    </source>
</evidence>
<name>A0ABN3H914_9ACTN</name>
<comment type="cofactor">
    <cofactor evidence="1 6">
        <name>(R)-lipoate</name>
        <dbReference type="ChEBI" id="CHEBI:83088"/>
    </cofactor>
</comment>
<dbReference type="Pfam" id="PF00198">
    <property type="entry name" value="2-oxoacid_dh"/>
    <property type="match status" value="1"/>
</dbReference>
<feature type="domain" description="Lipoyl-binding" evidence="7">
    <location>
        <begin position="1"/>
        <end position="76"/>
    </location>
</feature>
<dbReference type="EMBL" id="BAAARV010000074">
    <property type="protein sequence ID" value="GAA2372748.1"/>
    <property type="molecule type" value="Genomic_DNA"/>
</dbReference>
<dbReference type="PROSITE" id="PS00189">
    <property type="entry name" value="LIPOYL"/>
    <property type="match status" value="1"/>
</dbReference>
<keyword evidence="5 6" id="KW-0012">Acyltransferase</keyword>
<keyword evidence="10" id="KW-1185">Reference proteome</keyword>
<evidence type="ECO:0000259" key="7">
    <source>
        <dbReference type="PROSITE" id="PS50968"/>
    </source>
</evidence>
<sequence length="426" mass="45197">MPDFLLPDLGEGLEEAEIVAWHVQVGDQVTVDQIVVEVETAKAAVEVPVPFAGTVATLHAAPGNTVRVGHPLISIETATGGFREPGTITPDADVAPADEGSGNVLIGYGTGTATSVRRRRSRTPRADRLPVAQSDLPATSTTRVISPLVRKLARDAGLDLTSIRGTGPSGVIRRDDIEQAMLARRTAKVSPADIGRETGETRIPLRGLRRAVAEKLSRSRREIPEATVWVDVDATELLATRAAINNASPEQPVSLLALLTRFTVLALRRYPELNAHIDGDEIVIPDHVHLGFAAQTDRGLVVPVIRNAHRLSTRDLSAALTSRTAAARSGSLGPGDLTGGTITVNNYGVFGVDGSAAIINHPEVAIIGLGRIIDRPWVVDGELTVRKVSQLTLAFDHRVCDGGTAGGFLRYLANCIEHPVTALGDL</sequence>
<proteinExistence type="inferred from homology"/>
<dbReference type="InterPro" id="IPR004167">
    <property type="entry name" value="PSBD"/>
</dbReference>
<keyword evidence="3 6" id="KW-0808">Transferase</keyword>
<dbReference type="InterPro" id="IPR036625">
    <property type="entry name" value="E3-bd_dom_sf"/>
</dbReference>
<keyword evidence="4 6" id="KW-0450">Lipoyl</keyword>
<evidence type="ECO:0000313" key="10">
    <source>
        <dbReference type="Proteomes" id="UP001501444"/>
    </source>
</evidence>
<evidence type="ECO:0000256" key="2">
    <source>
        <dbReference type="ARBA" id="ARBA00007317"/>
    </source>
</evidence>
<evidence type="ECO:0000259" key="8">
    <source>
        <dbReference type="PROSITE" id="PS51826"/>
    </source>
</evidence>
<dbReference type="PROSITE" id="PS51826">
    <property type="entry name" value="PSBD"/>
    <property type="match status" value="1"/>
</dbReference>
<dbReference type="InterPro" id="IPR000089">
    <property type="entry name" value="Biotin_lipoyl"/>
</dbReference>
<dbReference type="PROSITE" id="PS50968">
    <property type="entry name" value="BIOTINYL_LIPOYL"/>
    <property type="match status" value="1"/>
</dbReference>
<dbReference type="PANTHER" id="PTHR43178:SF5">
    <property type="entry name" value="LIPOAMIDE ACYLTRANSFERASE COMPONENT OF BRANCHED-CHAIN ALPHA-KETO ACID DEHYDROGENASE COMPLEX, MITOCHONDRIAL"/>
    <property type="match status" value="1"/>
</dbReference>
<comment type="caution">
    <text evidence="9">The sequence shown here is derived from an EMBL/GenBank/DDBJ whole genome shotgun (WGS) entry which is preliminary data.</text>
</comment>
<evidence type="ECO:0000256" key="6">
    <source>
        <dbReference type="RuleBase" id="RU003423"/>
    </source>
</evidence>
<gene>
    <name evidence="9" type="ORF">GCM10010170_075100</name>
</gene>
<dbReference type="InterPro" id="IPR003016">
    <property type="entry name" value="2-oxoA_DH_lipoyl-BS"/>
</dbReference>
<dbReference type="EC" id="2.3.1.-" evidence="6"/>
<protein>
    <recommendedName>
        <fullName evidence="6">Dihydrolipoamide acetyltransferase component of pyruvate dehydrogenase complex</fullName>
        <ecNumber evidence="6">2.3.1.-</ecNumber>
    </recommendedName>
</protein>
<evidence type="ECO:0000256" key="1">
    <source>
        <dbReference type="ARBA" id="ARBA00001938"/>
    </source>
</evidence>
<comment type="similarity">
    <text evidence="2 6">Belongs to the 2-oxoacid dehydrogenase family.</text>
</comment>
<dbReference type="Proteomes" id="UP001501444">
    <property type="component" value="Unassembled WGS sequence"/>
</dbReference>
<evidence type="ECO:0000256" key="3">
    <source>
        <dbReference type="ARBA" id="ARBA00022679"/>
    </source>
</evidence>
<reference evidence="9 10" key="1">
    <citation type="journal article" date="2019" name="Int. J. Syst. Evol. Microbiol.">
        <title>The Global Catalogue of Microorganisms (GCM) 10K type strain sequencing project: providing services to taxonomists for standard genome sequencing and annotation.</title>
        <authorList>
            <consortium name="The Broad Institute Genomics Platform"/>
            <consortium name="The Broad Institute Genome Sequencing Center for Infectious Disease"/>
            <person name="Wu L."/>
            <person name="Ma J."/>
        </authorList>
    </citation>
    <scope>NUCLEOTIDE SEQUENCE [LARGE SCALE GENOMIC DNA]</scope>
    <source>
        <strain evidence="9 10">JCM 3272</strain>
    </source>
</reference>
<organism evidence="9 10">
    <name type="scientific">Dactylosporangium salmoneum</name>
    <dbReference type="NCBI Taxonomy" id="53361"/>
    <lineage>
        <taxon>Bacteria</taxon>
        <taxon>Bacillati</taxon>
        <taxon>Actinomycetota</taxon>
        <taxon>Actinomycetes</taxon>
        <taxon>Micromonosporales</taxon>
        <taxon>Micromonosporaceae</taxon>
        <taxon>Dactylosporangium</taxon>
    </lineage>
</organism>
<evidence type="ECO:0000256" key="5">
    <source>
        <dbReference type="ARBA" id="ARBA00023315"/>
    </source>
</evidence>
<evidence type="ECO:0000313" key="9">
    <source>
        <dbReference type="EMBL" id="GAA2372748.1"/>
    </source>
</evidence>
<dbReference type="InterPro" id="IPR023213">
    <property type="entry name" value="CAT-like_dom_sf"/>
</dbReference>
<feature type="domain" description="Peripheral subunit-binding (PSBD)" evidence="8">
    <location>
        <begin position="144"/>
        <end position="181"/>
    </location>
</feature>
<dbReference type="Gene3D" id="2.40.50.100">
    <property type="match status" value="1"/>
</dbReference>
<dbReference type="PANTHER" id="PTHR43178">
    <property type="entry name" value="DIHYDROLIPOAMIDE ACETYLTRANSFERASE COMPONENT OF PYRUVATE DEHYDROGENASE COMPLEX"/>
    <property type="match status" value="1"/>
</dbReference>
<dbReference type="SUPFAM" id="SSF51230">
    <property type="entry name" value="Single hybrid motif"/>
    <property type="match status" value="1"/>
</dbReference>
<dbReference type="InterPro" id="IPR001078">
    <property type="entry name" value="2-oxoacid_DH_actylTfrase"/>
</dbReference>
<dbReference type="Pfam" id="PF00364">
    <property type="entry name" value="Biotin_lipoyl"/>
    <property type="match status" value="1"/>
</dbReference>
<dbReference type="Pfam" id="PF02817">
    <property type="entry name" value="E3_binding"/>
    <property type="match status" value="1"/>
</dbReference>
<dbReference type="SUPFAM" id="SSF47005">
    <property type="entry name" value="Peripheral subunit-binding domain of 2-oxo acid dehydrogenase complex"/>
    <property type="match status" value="1"/>
</dbReference>